<gene>
    <name evidence="6" type="ORF">LWI29_027279</name>
</gene>
<feature type="domain" description="CHHC U11-48K-type" evidence="5">
    <location>
        <begin position="59"/>
        <end position="86"/>
    </location>
</feature>
<dbReference type="PROSITE" id="PS51800">
    <property type="entry name" value="ZF_CHHC_U11_48K"/>
    <property type="match status" value="1"/>
</dbReference>
<proteinExistence type="predicted"/>
<feature type="region of interest" description="Disordered" evidence="4">
    <location>
        <begin position="591"/>
        <end position="731"/>
    </location>
</feature>
<evidence type="ECO:0000313" key="7">
    <source>
        <dbReference type="Proteomes" id="UP001168877"/>
    </source>
</evidence>
<dbReference type="InterPro" id="IPR022776">
    <property type="entry name" value="TRM13/UPF0224_CHHC_Znf_dom"/>
</dbReference>
<evidence type="ECO:0000259" key="5">
    <source>
        <dbReference type="PROSITE" id="PS51800"/>
    </source>
</evidence>
<dbReference type="AlphaFoldDB" id="A0AA39T5E4"/>
<evidence type="ECO:0000313" key="6">
    <source>
        <dbReference type="EMBL" id="KAK0601772.1"/>
    </source>
</evidence>
<keyword evidence="3" id="KW-0862">Zinc</keyword>
<keyword evidence="2" id="KW-0863">Zinc-finger</keyword>
<feature type="region of interest" description="Disordered" evidence="4">
    <location>
        <begin position="443"/>
        <end position="483"/>
    </location>
</feature>
<evidence type="ECO:0000256" key="1">
    <source>
        <dbReference type="ARBA" id="ARBA00022723"/>
    </source>
</evidence>
<dbReference type="Proteomes" id="UP001168877">
    <property type="component" value="Unassembled WGS sequence"/>
</dbReference>
<sequence>MIPSAAAPQNPNPNPSPNLATNQSDFSTTLSSLKTIISLCHQTLQNPQLLLPNPRNDHFVPCPYNPHHLMPPESLFLHTLRCPSPLCIDPPNYQTTLNSSPYSHHQKTNFTVQDFNEELCFSINDCFSNSVSSSFFYQDCPAVVSLSDVDASSSSKKTFTLPGFLSIECANVVCCNERDANRKLEGFDKVEFRILGSDLWFIRREIEAWNDYEYVTMYSFNVVYAILGLKMVKESDLNKWVVVNSPRFGVVIDVYVRDYIFVLVGLCLKAVIKEALGFVELANGQEVGRGLKSMSFKCPLLTQALMWLGSQLSVLYGQVNGKLFAINIFKNCILESASRLLFSSEQNLTESFDLKRGDKSLHANHNDTLDVKVEEPFESRAEGREDKSVGETVHSKVIFVSQVAAAIAALHERSWLGEKIRGLRVSQPLTSYQRMAEHAYVSNRADEERNKRPNYRPIIEHDGLPRQRSSNQETNKNKTREELLAEERDYKRRRMSYRGKKVKRTTLQVMRDIIEGYMDEIKQAGGIGCFEKGDEEGGMFSPELSAHDLDADDHRKINSDSFEATRDRDGTNYNRKQSWFDYDFKSTSVEDALPRDRKQSRQSLHGNREHLEVHRSSIDGEKHGGEYYSSSSERRRSYDKSHERSNHHRGREDVELTRTKHDETKRPSSSRSNYRDYRSSYSMSNSRQKTRRDHSTDPHVPNAFEDRYDPSESHDWYEDDVANGNNYVRPE</sequence>
<reference evidence="6" key="2">
    <citation type="submission" date="2023-06" db="EMBL/GenBank/DDBJ databases">
        <authorList>
            <person name="Swenson N.G."/>
            <person name="Wegrzyn J.L."/>
            <person name="Mcevoy S.L."/>
        </authorList>
    </citation>
    <scope>NUCLEOTIDE SEQUENCE</scope>
    <source>
        <strain evidence="6">NS2018</strain>
        <tissue evidence="6">Leaf</tissue>
    </source>
</reference>
<dbReference type="PANTHER" id="PTHR21402:SF10">
    <property type="entry name" value="U11_U12 SMALL NUCLEAR RIBONUCLEOPROTEIN 48 KDA PROTEIN"/>
    <property type="match status" value="1"/>
</dbReference>
<feature type="compositionally biased region" description="Basic and acidic residues" evidence="4">
    <location>
        <begin position="606"/>
        <end position="625"/>
    </location>
</feature>
<dbReference type="GO" id="GO:0008270">
    <property type="term" value="F:zinc ion binding"/>
    <property type="evidence" value="ECO:0007669"/>
    <property type="project" value="UniProtKB-KW"/>
</dbReference>
<evidence type="ECO:0000256" key="2">
    <source>
        <dbReference type="ARBA" id="ARBA00022771"/>
    </source>
</evidence>
<evidence type="ECO:0000256" key="3">
    <source>
        <dbReference type="ARBA" id="ARBA00022833"/>
    </source>
</evidence>
<dbReference type="EMBL" id="JAUESC010000003">
    <property type="protein sequence ID" value="KAK0601772.1"/>
    <property type="molecule type" value="Genomic_DNA"/>
</dbReference>
<keyword evidence="1" id="KW-0479">Metal-binding</keyword>
<reference evidence="6" key="1">
    <citation type="journal article" date="2022" name="Plant J.">
        <title>Strategies of tolerance reflected in two North American maple genomes.</title>
        <authorList>
            <person name="McEvoy S.L."/>
            <person name="Sezen U.U."/>
            <person name="Trouern-Trend A."/>
            <person name="McMahon S.M."/>
            <person name="Schaberg P.G."/>
            <person name="Yang J."/>
            <person name="Wegrzyn J.L."/>
            <person name="Swenson N.G."/>
        </authorList>
    </citation>
    <scope>NUCLEOTIDE SEQUENCE</scope>
    <source>
        <strain evidence="6">NS2018</strain>
    </source>
</reference>
<dbReference type="InterPro" id="IPR051591">
    <property type="entry name" value="UPF0224_FAM112_RNA_Proc"/>
</dbReference>
<name>A0AA39T5E4_ACESA</name>
<dbReference type="PANTHER" id="PTHR21402">
    <property type="entry name" value="GAMETOCYTE SPECIFIC FACTOR 1-RELATED"/>
    <property type="match status" value="1"/>
</dbReference>
<organism evidence="6 7">
    <name type="scientific">Acer saccharum</name>
    <name type="common">Sugar maple</name>
    <dbReference type="NCBI Taxonomy" id="4024"/>
    <lineage>
        <taxon>Eukaryota</taxon>
        <taxon>Viridiplantae</taxon>
        <taxon>Streptophyta</taxon>
        <taxon>Embryophyta</taxon>
        <taxon>Tracheophyta</taxon>
        <taxon>Spermatophyta</taxon>
        <taxon>Magnoliopsida</taxon>
        <taxon>eudicotyledons</taxon>
        <taxon>Gunneridae</taxon>
        <taxon>Pentapetalae</taxon>
        <taxon>rosids</taxon>
        <taxon>malvids</taxon>
        <taxon>Sapindales</taxon>
        <taxon>Sapindaceae</taxon>
        <taxon>Hippocastanoideae</taxon>
        <taxon>Acereae</taxon>
        <taxon>Acer</taxon>
    </lineage>
</organism>
<accession>A0AA39T5E4</accession>
<feature type="compositionally biased region" description="Basic and acidic residues" evidence="4">
    <location>
        <begin position="704"/>
        <end position="716"/>
    </location>
</feature>
<dbReference type="Pfam" id="PF05253">
    <property type="entry name" value="zf-U11-48K"/>
    <property type="match status" value="1"/>
</dbReference>
<comment type="caution">
    <text evidence="6">The sequence shown here is derived from an EMBL/GenBank/DDBJ whole genome shotgun (WGS) entry which is preliminary data.</text>
</comment>
<protein>
    <recommendedName>
        <fullName evidence="5">CHHC U11-48K-type domain-containing protein</fullName>
    </recommendedName>
</protein>
<feature type="compositionally biased region" description="Basic and acidic residues" evidence="4">
    <location>
        <begin position="632"/>
        <end position="666"/>
    </location>
</feature>
<keyword evidence="7" id="KW-1185">Reference proteome</keyword>
<feature type="region of interest" description="Disordered" evidence="4">
    <location>
        <begin position="1"/>
        <end position="24"/>
    </location>
</feature>
<evidence type="ECO:0000256" key="4">
    <source>
        <dbReference type="SAM" id="MobiDB-lite"/>
    </source>
</evidence>